<feature type="compositionally biased region" description="Pro residues" evidence="1">
    <location>
        <begin position="1"/>
        <end position="12"/>
    </location>
</feature>
<gene>
    <name evidence="2" type="primary">gyrA_6</name>
    <name evidence="2" type="ORF">g.126247</name>
</gene>
<name>A0A1D1XPM8_9ARAE</name>
<feature type="compositionally biased region" description="Polar residues" evidence="1">
    <location>
        <begin position="37"/>
        <end position="49"/>
    </location>
</feature>
<evidence type="ECO:0000313" key="2">
    <source>
        <dbReference type="EMBL" id="JAT44307.1"/>
    </source>
</evidence>
<accession>A0A1D1XPM8</accession>
<sequence>RNLGRPCPPSPSSPAVYCSVMGVDHSPTNSRKRLKTSESQELDSISNAPRASRESRDEAYSDSDLDMDLHYNCQCKKQCLEFMEKMHHPHFVSYDSPRRMNYMKFAEYLQKCKVIKHNMPIDVILESCEVKSFDTTLSEEDKKLCIEMQLHRLALIDLAEQQKIYRKWLLEENVVADIYVETLEEIFKSHHNLFPHLPEFTIKGALRRHACFFVEADEVKTGLSKDTREEIDKDIEKHYEYEVARAYKGVHHHT</sequence>
<proteinExistence type="predicted"/>
<feature type="non-terminal residue" evidence="2">
    <location>
        <position position="254"/>
    </location>
</feature>
<reference evidence="2" key="1">
    <citation type="submission" date="2015-07" db="EMBL/GenBank/DDBJ databases">
        <title>Transcriptome Assembly of Anthurium amnicola.</title>
        <authorList>
            <person name="Suzuki J."/>
        </authorList>
    </citation>
    <scope>NUCLEOTIDE SEQUENCE</scope>
</reference>
<feature type="non-terminal residue" evidence="2">
    <location>
        <position position="1"/>
    </location>
</feature>
<protein>
    <submittedName>
        <fullName evidence="2">DNA gyrase subunit A</fullName>
    </submittedName>
</protein>
<feature type="region of interest" description="Disordered" evidence="1">
    <location>
        <begin position="1"/>
        <end position="61"/>
    </location>
</feature>
<dbReference type="AlphaFoldDB" id="A0A1D1XPM8"/>
<dbReference type="EMBL" id="GDJX01023629">
    <property type="protein sequence ID" value="JAT44307.1"/>
    <property type="molecule type" value="Transcribed_RNA"/>
</dbReference>
<evidence type="ECO:0000256" key="1">
    <source>
        <dbReference type="SAM" id="MobiDB-lite"/>
    </source>
</evidence>
<organism evidence="2">
    <name type="scientific">Anthurium amnicola</name>
    <dbReference type="NCBI Taxonomy" id="1678845"/>
    <lineage>
        <taxon>Eukaryota</taxon>
        <taxon>Viridiplantae</taxon>
        <taxon>Streptophyta</taxon>
        <taxon>Embryophyta</taxon>
        <taxon>Tracheophyta</taxon>
        <taxon>Spermatophyta</taxon>
        <taxon>Magnoliopsida</taxon>
        <taxon>Liliopsida</taxon>
        <taxon>Araceae</taxon>
        <taxon>Pothoideae</taxon>
        <taxon>Potheae</taxon>
        <taxon>Anthurium</taxon>
    </lineage>
</organism>